<sequence>MEHKVNIVKTINIIDENSKVLYGIFGMIDSSGYFPPCDFLNEFLFHGSDLCDQDYRMGEWKPFILTKQEYEGVKKWWYELHPEAIESSLDCKCWCDWVQKILSQ</sequence>
<reference evidence="1" key="1">
    <citation type="submission" date="2024-02" db="EMBL/GenBank/DDBJ databases">
        <authorList>
            <consortium name="Clinical and Environmental Microbiology Branch: Whole genome sequencing antimicrobial resistance pathogens in the healthcare setting"/>
        </authorList>
    </citation>
    <scope>NUCLEOTIDE SEQUENCE</scope>
    <source>
        <strain evidence="1">2020GO-00142</strain>
    </source>
</reference>
<dbReference type="RefSeq" id="WP_247047994.1">
    <property type="nucleotide sequence ID" value="NZ_JALLDV010000250.1"/>
</dbReference>
<name>A0AAI9HZH0_PROST</name>
<dbReference type="AlphaFoldDB" id="A0AAI9HZH0"/>
<proteinExistence type="predicted"/>
<gene>
    <name evidence="1" type="ORF">JRA39_001692</name>
</gene>
<organism evidence="1">
    <name type="scientific">Providencia stuartii</name>
    <dbReference type="NCBI Taxonomy" id="588"/>
    <lineage>
        <taxon>Bacteria</taxon>
        <taxon>Pseudomonadati</taxon>
        <taxon>Pseudomonadota</taxon>
        <taxon>Gammaproteobacteria</taxon>
        <taxon>Enterobacterales</taxon>
        <taxon>Morganellaceae</taxon>
        <taxon>Providencia</taxon>
    </lineage>
</organism>
<comment type="caution">
    <text evidence="1">The sequence shown here is derived from an EMBL/GenBank/DDBJ whole genome shotgun (WGS) entry which is preliminary data.</text>
</comment>
<evidence type="ECO:0000313" key="1">
    <source>
        <dbReference type="EMBL" id="EMP9432653.1"/>
    </source>
</evidence>
<protein>
    <submittedName>
        <fullName evidence="1">Uncharacterized protein</fullName>
    </submittedName>
</protein>
<accession>A0AAI9HZH0</accession>
<dbReference type="EMBL" id="AAZDVE040000010">
    <property type="protein sequence ID" value="EMP9432653.1"/>
    <property type="molecule type" value="Genomic_DNA"/>
</dbReference>